<dbReference type="InterPro" id="IPR029062">
    <property type="entry name" value="Class_I_gatase-like"/>
</dbReference>
<name>A0ABQ9I127_9NEOP</name>
<feature type="domain" description="DJ-1/PfpI" evidence="1">
    <location>
        <begin position="3"/>
        <end position="168"/>
    </location>
</feature>
<proteinExistence type="predicted"/>
<dbReference type="PANTHER" id="PTHR48094">
    <property type="entry name" value="PROTEIN/NUCLEIC ACID DEGLYCASE DJ-1-RELATED"/>
    <property type="match status" value="1"/>
</dbReference>
<reference evidence="2 3" key="1">
    <citation type="submission" date="2023-02" db="EMBL/GenBank/DDBJ databases">
        <title>LHISI_Scaffold_Assembly.</title>
        <authorList>
            <person name="Stuart O.P."/>
            <person name="Cleave R."/>
            <person name="Magrath M.J.L."/>
            <person name="Mikheyev A.S."/>
        </authorList>
    </citation>
    <scope>NUCLEOTIDE SEQUENCE [LARGE SCALE GENOMIC DNA]</scope>
    <source>
        <strain evidence="2">Daus_M_001</strain>
        <tissue evidence="2">Leg muscle</tissue>
    </source>
</reference>
<evidence type="ECO:0000313" key="3">
    <source>
        <dbReference type="Proteomes" id="UP001159363"/>
    </source>
</evidence>
<sequence length="188" mass="20173">MSKSALILLPEGAEEMEFVISTSVLRRADILVTIAGLRTASSVSCSRDIVIVPEMSLEDAMKKGPYDVVVLPGGMKGRENMAACKEVKVLLQEQEKTGRLIAAICAGPTVLKAHGIAKGKTVTSYPSFKDDLVAAGYQYSEEEVVVDGTLITSRSPATAFRFALKIVEHLVGKEFAAKVAETMLLKVL</sequence>
<dbReference type="EMBL" id="JARBHB010000003">
    <property type="protein sequence ID" value="KAJ8890360.1"/>
    <property type="molecule type" value="Genomic_DNA"/>
</dbReference>
<dbReference type="InterPro" id="IPR006287">
    <property type="entry name" value="DJ-1"/>
</dbReference>
<dbReference type="InterPro" id="IPR050325">
    <property type="entry name" value="Prot/Nucl_acid_deglycase"/>
</dbReference>
<keyword evidence="3" id="KW-1185">Reference proteome</keyword>
<dbReference type="InterPro" id="IPR002818">
    <property type="entry name" value="DJ-1/PfpI"/>
</dbReference>
<dbReference type="Proteomes" id="UP001159363">
    <property type="component" value="Chromosome 3"/>
</dbReference>
<evidence type="ECO:0000259" key="1">
    <source>
        <dbReference type="Pfam" id="PF01965"/>
    </source>
</evidence>
<dbReference type="Gene3D" id="3.40.50.880">
    <property type="match status" value="1"/>
</dbReference>
<gene>
    <name evidence="2" type="ORF">PR048_009868</name>
</gene>
<dbReference type="PANTHER" id="PTHR48094:SF12">
    <property type="entry name" value="PARKINSON DISEASE PROTEIN 7 HOMOLOG"/>
    <property type="match status" value="1"/>
</dbReference>
<protein>
    <recommendedName>
        <fullName evidence="1">DJ-1/PfpI domain-containing protein</fullName>
    </recommendedName>
</protein>
<dbReference type="NCBIfam" id="TIGR01383">
    <property type="entry name" value="not_thiJ"/>
    <property type="match status" value="1"/>
</dbReference>
<dbReference type="SUPFAM" id="SSF52317">
    <property type="entry name" value="Class I glutamine amidotransferase-like"/>
    <property type="match status" value="1"/>
</dbReference>
<evidence type="ECO:0000313" key="2">
    <source>
        <dbReference type="EMBL" id="KAJ8890360.1"/>
    </source>
</evidence>
<comment type="caution">
    <text evidence="2">The sequence shown here is derived from an EMBL/GenBank/DDBJ whole genome shotgun (WGS) entry which is preliminary data.</text>
</comment>
<accession>A0ABQ9I127</accession>
<dbReference type="Pfam" id="PF01965">
    <property type="entry name" value="DJ-1_PfpI"/>
    <property type="match status" value="1"/>
</dbReference>
<organism evidence="2 3">
    <name type="scientific">Dryococelus australis</name>
    <dbReference type="NCBI Taxonomy" id="614101"/>
    <lineage>
        <taxon>Eukaryota</taxon>
        <taxon>Metazoa</taxon>
        <taxon>Ecdysozoa</taxon>
        <taxon>Arthropoda</taxon>
        <taxon>Hexapoda</taxon>
        <taxon>Insecta</taxon>
        <taxon>Pterygota</taxon>
        <taxon>Neoptera</taxon>
        <taxon>Polyneoptera</taxon>
        <taxon>Phasmatodea</taxon>
        <taxon>Verophasmatodea</taxon>
        <taxon>Anareolatae</taxon>
        <taxon>Phasmatidae</taxon>
        <taxon>Eurycanthinae</taxon>
        <taxon>Dryococelus</taxon>
    </lineage>
</organism>
<dbReference type="CDD" id="cd03135">
    <property type="entry name" value="GATase1_DJ-1"/>
    <property type="match status" value="1"/>
</dbReference>